<sequence>MQVTIKDGKYPNKKDLEPKVPKPGKVAGPSDELPLSDPADSNFSYEFRDNEQDTTGERDSSLFKENVEEPSKQPNHNEKAHNEWNESKPSS</sequence>
<evidence type="ECO:0000313" key="2">
    <source>
        <dbReference type="EMBL" id="MDW0108501.1"/>
    </source>
</evidence>
<organism evidence="2 3">
    <name type="scientific">Sporosarcina aquimarina</name>
    <dbReference type="NCBI Taxonomy" id="114975"/>
    <lineage>
        <taxon>Bacteria</taxon>
        <taxon>Bacillati</taxon>
        <taxon>Bacillota</taxon>
        <taxon>Bacilli</taxon>
        <taxon>Bacillales</taxon>
        <taxon>Caryophanaceae</taxon>
        <taxon>Sporosarcina</taxon>
    </lineage>
</organism>
<name>A0ABU4FUW1_9BACL</name>
<reference evidence="2 3" key="1">
    <citation type="submission" date="2023-06" db="EMBL/GenBank/DDBJ databases">
        <title>Sporosarcina sp. nov., isolated from Korean traditional fermented seafood 'Jeotgal'.</title>
        <authorList>
            <person name="Yang A.-I."/>
            <person name="Shin N.-R."/>
        </authorList>
    </citation>
    <scope>NUCLEOTIDE SEQUENCE [LARGE SCALE GENOMIC DNA]</scope>
    <source>
        <strain evidence="2 3">KCTC3840</strain>
    </source>
</reference>
<dbReference type="EMBL" id="JAUBDH010000001">
    <property type="protein sequence ID" value="MDW0108501.1"/>
    <property type="molecule type" value="Genomic_DNA"/>
</dbReference>
<feature type="region of interest" description="Disordered" evidence="1">
    <location>
        <begin position="1"/>
        <end position="91"/>
    </location>
</feature>
<protein>
    <submittedName>
        <fullName evidence="2">Uncharacterized protein</fullName>
    </submittedName>
</protein>
<keyword evidence="3" id="KW-1185">Reference proteome</keyword>
<feature type="compositionally biased region" description="Basic and acidic residues" evidence="1">
    <location>
        <begin position="46"/>
        <end position="91"/>
    </location>
</feature>
<evidence type="ECO:0000313" key="3">
    <source>
        <dbReference type="Proteomes" id="UP001280629"/>
    </source>
</evidence>
<gene>
    <name evidence="2" type="ORF">QT716_00400</name>
</gene>
<accession>A0ABU4FUW1</accession>
<dbReference type="Proteomes" id="UP001280629">
    <property type="component" value="Unassembled WGS sequence"/>
</dbReference>
<comment type="caution">
    <text evidence="2">The sequence shown here is derived from an EMBL/GenBank/DDBJ whole genome shotgun (WGS) entry which is preliminary data.</text>
</comment>
<feature type="compositionally biased region" description="Basic and acidic residues" evidence="1">
    <location>
        <begin position="1"/>
        <end position="20"/>
    </location>
</feature>
<proteinExistence type="predicted"/>
<evidence type="ECO:0000256" key="1">
    <source>
        <dbReference type="SAM" id="MobiDB-lite"/>
    </source>
</evidence>